<evidence type="ECO:0000313" key="3">
    <source>
        <dbReference type="EMBL" id="CAD9252445.1"/>
    </source>
</evidence>
<evidence type="ECO:0000256" key="2">
    <source>
        <dbReference type="SAM" id="SignalP"/>
    </source>
</evidence>
<evidence type="ECO:0000256" key="1">
    <source>
        <dbReference type="SAM" id="MobiDB-lite"/>
    </source>
</evidence>
<accession>A0A7S1TZK7</accession>
<evidence type="ECO:0008006" key="4">
    <source>
        <dbReference type="Google" id="ProtNLM"/>
    </source>
</evidence>
<keyword evidence="2" id="KW-0732">Signal</keyword>
<reference evidence="3" key="1">
    <citation type="submission" date="2021-01" db="EMBL/GenBank/DDBJ databases">
        <authorList>
            <person name="Corre E."/>
            <person name="Pelletier E."/>
            <person name="Niang G."/>
            <person name="Scheremetjew M."/>
            <person name="Finn R."/>
            <person name="Kale V."/>
            <person name="Holt S."/>
            <person name="Cochrane G."/>
            <person name="Meng A."/>
            <person name="Brown T."/>
            <person name="Cohen L."/>
        </authorList>
    </citation>
    <scope>NUCLEOTIDE SEQUENCE</scope>
    <source>
        <strain evidence="3">CCMP2877</strain>
    </source>
</reference>
<dbReference type="AlphaFoldDB" id="A0A7S1TZK7"/>
<proteinExistence type="predicted"/>
<feature type="region of interest" description="Disordered" evidence="1">
    <location>
        <begin position="76"/>
        <end position="122"/>
    </location>
</feature>
<dbReference type="EMBL" id="HBGJ01016834">
    <property type="protein sequence ID" value="CAD9252445.1"/>
    <property type="molecule type" value="Transcribed_RNA"/>
</dbReference>
<sequence>MIRRGVVLAAWAVALLGGQAAALAQPSRRVALQRAVAAGLGVWGLQRPGNAADAPDEGMRFAPGAGNMPGKTLPEVGGLQRDRFSSSGGDTASDRDMMSRDFGSQPTGAVQPVVPPKKGKGGYLREQLTTASGQRVEVTFASPYPAIPTSAGVETRDMNSGDSAFVAAASLVGAQRLSDAPRSFFTDAILGIQGKFGAYGAPQDVKFNGDAAKGPNGREVEISFTALTPAMREVPRRILVTAIQVPDSPDVLMLVAGSTAIRFKKEEKTFREIADSFEVEKAKSAREENEARRYLLK</sequence>
<feature type="signal peptide" evidence="2">
    <location>
        <begin position="1"/>
        <end position="24"/>
    </location>
</feature>
<name>A0A7S1TZK7_9STRA</name>
<organism evidence="3">
    <name type="scientific">Phaeomonas parva</name>
    <dbReference type="NCBI Taxonomy" id="124430"/>
    <lineage>
        <taxon>Eukaryota</taxon>
        <taxon>Sar</taxon>
        <taxon>Stramenopiles</taxon>
        <taxon>Ochrophyta</taxon>
        <taxon>Pinguiophyceae</taxon>
        <taxon>Pinguiochrysidales</taxon>
        <taxon>Pinguiochrysidaceae</taxon>
        <taxon>Phaeomonas</taxon>
    </lineage>
</organism>
<gene>
    <name evidence="3" type="ORF">PPAR1163_LOCUS10809</name>
</gene>
<feature type="chain" id="PRO_5030901602" description="PsbP C-terminal domain-containing protein" evidence="2">
    <location>
        <begin position="25"/>
        <end position="297"/>
    </location>
</feature>
<protein>
    <recommendedName>
        <fullName evidence="4">PsbP C-terminal domain-containing protein</fullName>
    </recommendedName>
</protein>